<dbReference type="Pfam" id="PF02775">
    <property type="entry name" value="TPP_enzyme_C"/>
    <property type="match status" value="1"/>
</dbReference>
<reference evidence="8" key="1">
    <citation type="submission" date="2020-07" db="EMBL/GenBank/DDBJ databases">
        <title>Huge and variable diversity of episymbiotic CPR bacteria and DPANN archaea in groundwater ecosystems.</title>
        <authorList>
            <person name="He C.Y."/>
            <person name="Keren R."/>
            <person name="Whittaker M."/>
            <person name="Farag I.F."/>
            <person name="Doudna J."/>
            <person name="Cate J.H.D."/>
            <person name="Banfield J.F."/>
        </authorList>
    </citation>
    <scope>NUCLEOTIDE SEQUENCE</scope>
    <source>
        <strain evidence="8">NC_groundwater_763_Ag_S-0.2um_68_21</strain>
    </source>
</reference>
<dbReference type="Pfam" id="PF00205">
    <property type="entry name" value="TPP_enzyme_M"/>
    <property type="match status" value="1"/>
</dbReference>
<comment type="caution">
    <text evidence="8">The sequence shown here is derived from an EMBL/GenBank/DDBJ whole genome shotgun (WGS) entry which is preliminary data.</text>
</comment>
<gene>
    <name evidence="8" type="ORF">HYZ11_15025</name>
</gene>
<dbReference type="GO" id="GO:0003984">
    <property type="term" value="F:acetolactate synthase activity"/>
    <property type="evidence" value="ECO:0007669"/>
    <property type="project" value="TreeGrafter"/>
</dbReference>
<dbReference type="InterPro" id="IPR029035">
    <property type="entry name" value="DHS-like_NAD/FAD-binding_dom"/>
</dbReference>
<dbReference type="SUPFAM" id="SSF52467">
    <property type="entry name" value="DHS-like NAD/FAD-binding domain"/>
    <property type="match status" value="1"/>
</dbReference>
<feature type="region of interest" description="Disordered" evidence="4">
    <location>
        <begin position="338"/>
        <end position="374"/>
    </location>
</feature>
<dbReference type="InterPro" id="IPR029061">
    <property type="entry name" value="THDP-binding"/>
</dbReference>
<dbReference type="SUPFAM" id="SSF52518">
    <property type="entry name" value="Thiamin diphosphate-binding fold (THDP-binding)"/>
    <property type="match status" value="2"/>
</dbReference>
<dbReference type="GO" id="GO:0030976">
    <property type="term" value="F:thiamine pyrophosphate binding"/>
    <property type="evidence" value="ECO:0007669"/>
    <property type="project" value="InterPro"/>
</dbReference>
<evidence type="ECO:0000259" key="7">
    <source>
        <dbReference type="Pfam" id="PF02776"/>
    </source>
</evidence>
<accession>A0A932I404</accession>
<evidence type="ECO:0000259" key="6">
    <source>
        <dbReference type="Pfam" id="PF02775"/>
    </source>
</evidence>
<evidence type="ECO:0000256" key="2">
    <source>
        <dbReference type="ARBA" id="ARBA00023052"/>
    </source>
</evidence>
<protein>
    <submittedName>
        <fullName evidence="8">Thiamine pyrophosphate-binding protein</fullName>
    </submittedName>
</protein>
<dbReference type="InterPro" id="IPR012001">
    <property type="entry name" value="Thiamin_PyroP_enz_TPP-bd_dom"/>
</dbReference>
<name>A0A932I404_UNCTE</name>
<dbReference type="PROSITE" id="PS00187">
    <property type="entry name" value="TPP_ENZYMES"/>
    <property type="match status" value="1"/>
</dbReference>
<feature type="domain" description="Thiamine pyrophosphate enzyme N-terminal TPP-binding" evidence="7">
    <location>
        <begin position="5"/>
        <end position="105"/>
    </location>
</feature>
<evidence type="ECO:0000256" key="4">
    <source>
        <dbReference type="SAM" id="MobiDB-lite"/>
    </source>
</evidence>
<proteinExistence type="inferred from homology"/>
<dbReference type="Gene3D" id="3.40.50.970">
    <property type="match status" value="2"/>
</dbReference>
<feature type="compositionally biased region" description="Basic and acidic residues" evidence="4">
    <location>
        <begin position="338"/>
        <end position="362"/>
    </location>
</feature>
<dbReference type="GO" id="GO:0019752">
    <property type="term" value="P:carboxylic acid metabolic process"/>
    <property type="evidence" value="ECO:0007669"/>
    <property type="project" value="UniProtKB-ARBA"/>
</dbReference>
<dbReference type="InterPro" id="IPR000399">
    <property type="entry name" value="TPP-bd_CS"/>
</dbReference>
<organism evidence="8 9">
    <name type="scientific">Tectimicrobiota bacterium</name>
    <dbReference type="NCBI Taxonomy" id="2528274"/>
    <lineage>
        <taxon>Bacteria</taxon>
        <taxon>Pseudomonadati</taxon>
        <taxon>Nitrospinota/Tectimicrobiota group</taxon>
        <taxon>Candidatus Tectimicrobiota</taxon>
    </lineage>
</organism>
<evidence type="ECO:0000256" key="3">
    <source>
        <dbReference type="RuleBase" id="RU362132"/>
    </source>
</evidence>
<dbReference type="GO" id="GO:0050660">
    <property type="term" value="F:flavin adenine dinucleotide binding"/>
    <property type="evidence" value="ECO:0007669"/>
    <property type="project" value="TreeGrafter"/>
</dbReference>
<dbReference type="GO" id="GO:0000287">
    <property type="term" value="F:magnesium ion binding"/>
    <property type="evidence" value="ECO:0007669"/>
    <property type="project" value="InterPro"/>
</dbReference>
<dbReference type="PANTHER" id="PTHR18968:SF133">
    <property type="entry name" value="BENZOYLFORMATE DECARBOXYLASE"/>
    <property type="match status" value="1"/>
</dbReference>
<evidence type="ECO:0000259" key="5">
    <source>
        <dbReference type="Pfam" id="PF00205"/>
    </source>
</evidence>
<dbReference type="EMBL" id="JACPUR010000036">
    <property type="protein sequence ID" value="MBI3128916.1"/>
    <property type="molecule type" value="Genomic_DNA"/>
</dbReference>
<dbReference type="InterPro" id="IPR012000">
    <property type="entry name" value="Thiamin_PyroP_enz_cen_dom"/>
</dbReference>
<dbReference type="InterPro" id="IPR045229">
    <property type="entry name" value="TPP_enz"/>
</dbReference>
<dbReference type="Pfam" id="PF02776">
    <property type="entry name" value="TPP_enzyme_N"/>
    <property type="match status" value="1"/>
</dbReference>
<evidence type="ECO:0000313" key="8">
    <source>
        <dbReference type="EMBL" id="MBI3128916.1"/>
    </source>
</evidence>
<dbReference type="Proteomes" id="UP000782312">
    <property type="component" value="Unassembled WGS sequence"/>
</dbReference>
<dbReference type="CDD" id="cd07035">
    <property type="entry name" value="TPP_PYR_POX_like"/>
    <property type="match status" value="1"/>
</dbReference>
<sequence>MKRRTGSDLMLETLLSEGVRHIFGNPGTTELPLMDALVTEKGLQYVLCLQESVAVGAAEGYAFASGGPGIINLHVAPGLGNAMGMLYNSKRAGTPLVVTAGNQGQEGHLCETVLWDDLPRMAAPLTKWAYEVRRVEDLELALRRAIKVALAPPTGPVFLSLPGDVMLAPPPAMAGKPTRVAAGFPAAGEAIRRAAGALAAAKRPAVVAGSGVTRSGALGELVRLAEAAGAQVFGESASNTISFPLGHPLYSGELLRVAKPLRAQLEGFDLLFFIGTEAFILSFPPDVAIIPPSTRTMHLDLNAWEIGKNFPADPALMGDPKTTLPLLTAALEGALGEAGRERVKERRREAERAAGEIRKKQEPPALTPESEAAEGMPPAVFQAALRDTLPRGCALVDESITTGGPGLRRAIAGKAEHFFGMKGGGIGLGLPTALGVKVAMPERPVVCVSGDGSAMYTIQTLWSAARYGVACVWIVANNRSYRILKERILNLQGNAQELRRFVAMDLSDPEVGFAGLAEGMGVKGRRAGSARELKLALKDALASGKPCLIDARIENEALERG</sequence>
<dbReference type="Gene3D" id="3.40.50.1220">
    <property type="entry name" value="TPP-binding domain"/>
    <property type="match status" value="1"/>
</dbReference>
<evidence type="ECO:0000313" key="9">
    <source>
        <dbReference type="Proteomes" id="UP000782312"/>
    </source>
</evidence>
<feature type="domain" description="Thiamine pyrophosphate enzyme TPP-binding" evidence="6">
    <location>
        <begin position="424"/>
        <end position="550"/>
    </location>
</feature>
<dbReference type="CDD" id="cd02002">
    <property type="entry name" value="TPP_BFDC"/>
    <property type="match status" value="1"/>
</dbReference>
<evidence type="ECO:0000256" key="1">
    <source>
        <dbReference type="ARBA" id="ARBA00007812"/>
    </source>
</evidence>
<dbReference type="PANTHER" id="PTHR18968">
    <property type="entry name" value="THIAMINE PYROPHOSPHATE ENZYMES"/>
    <property type="match status" value="1"/>
</dbReference>
<feature type="domain" description="Thiamine pyrophosphate enzyme central" evidence="5">
    <location>
        <begin position="191"/>
        <end position="325"/>
    </location>
</feature>
<dbReference type="AlphaFoldDB" id="A0A932I404"/>
<comment type="similarity">
    <text evidence="1 3">Belongs to the TPP enzyme family.</text>
</comment>
<dbReference type="InterPro" id="IPR011766">
    <property type="entry name" value="TPP_enzyme_TPP-bd"/>
</dbReference>
<keyword evidence="2 3" id="KW-0786">Thiamine pyrophosphate</keyword>